<sequence>MAELEKITLGLSAQQLDFKRFVPSRCDTTQRNPHRADVNMNQDCPKLAKCTDSQFDFDGDSNGAQNKNITKERLNWAPDSPEEMHQECRVLLQPRSLFQAKLAKNSGGLPVRHQDEIRLAKGLGSTANHDPVLAKCRLPMAHPERVRNSRKL</sequence>
<dbReference type="GeneID" id="20320362"/>
<evidence type="ECO:0000313" key="2">
    <source>
        <dbReference type="Proteomes" id="UP000054324"/>
    </source>
</evidence>
<dbReference type="AlphaFoldDB" id="A0A074ZLD9"/>
<proteinExistence type="predicted"/>
<dbReference type="RefSeq" id="XP_009169645.1">
    <property type="nucleotide sequence ID" value="XM_009171381.1"/>
</dbReference>
<dbReference type="Proteomes" id="UP000054324">
    <property type="component" value="Unassembled WGS sequence"/>
</dbReference>
<gene>
    <name evidence="1" type="ORF">T265_06180</name>
</gene>
<accession>A0A074ZLD9</accession>
<dbReference type="CTD" id="20320362"/>
<dbReference type="KEGG" id="ovi:T265_06180"/>
<reference evidence="1 2" key="1">
    <citation type="submission" date="2013-11" db="EMBL/GenBank/DDBJ databases">
        <title>Opisthorchis viverrini - life in the bile duct.</title>
        <authorList>
            <person name="Young N.D."/>
            <person name="Nagarajan N."/>
            <person name="Lin S.J."/>
            <person name="Korhonen P.K."/>
            <person name="Jex A.R."/>
            <person name="Hall R.S."/>
            <person name="Safavi-Hemami H."/>
            <person name="Kaewkong W."/>
            <person name="Bertrand D."/>
            <person name="Gao S."/>
            <person name="Seet Q."/>
            <person name="Wongkham S."/>
            <person name="Teh B.T."/>
            <person name="Wongkham C."/>
            <person name="Intapan P.M."/>
            <person name="Maleewong W."/>
            <person name="Yang X."/>
            <person name="Hu M."/>
            <person name="Wang Z."/>
            <person name="Hofmann A."/>
            <person name="Sternberg P.W."/>
            <person name="Tan P."/>
            <person name="Wang J."/>
            <person name="Gasser R.B."/>
        </authorList>
    </citation>
    <scope>NUCLEOTIDE SEQUENCE [LARGE SCALE GENOMIC DNA]</scope>
</reference>
<keyword evidence="2" id="KW-1185">Reference proteome</keyword>
<protein>
    <submittedName>
        <fullName evidence="1">Uncharacterized protein</fullName>
    </submittedName>
</protein>
<evidence type="ECO:0000313" key="1">
    <source>
        <dbReference type="EMBL" id="KER26607.1"/>
    </source>
</evidence>
<name>A0A074ZLD9_OPIVI</name>
<dbReference type="EMBL" id="KL596743">
    <property type="protein sequence ID" value="KER26607.1"/>
    <property type="molecule type" value="Genomic_DNA"/>
</dbReference>
<organism evidence="1 2">
    <name type="scientific">Opisthorchis viverrini</name>
    <name type="common">Southeast Asian liver fluke</name>
    <dbReference type="NCBI Taxonomy" id="6198"/>
    <lineage>
        <taxon>Eukaryota</taxon>
        <taxon>Metazoa</taxon>
        <taxon>Spiralia</taxon>
        <taxon>Lophotrochozoa</taxon>
        <taxon>Platyhelminthes</taxon>
        <taxon>Trematoda</taxon>
        <taxon>Digenea</taxon>
        <taxon>Opisthorchiida</taxon>
        <taxon>Opisthorchiata</taxon>
        <taxon>Opisthorchiidae</taxon>
        <taxon>Opisthorchis</taxon>
    </lineage>
</organism>